<evidence type="ECO:0000313" key="3">
    <source>
        <dbReference type="Proteomes" id="UP000653644"/>
    </source>
</evidence>
<dbReference type="EMBL" id="BMVN01000003">
    <property type="protein sequence ID" value="GHA08752.1"/>
    <property type="molecule type" value="Genomic_DNA"/>
</dbReference>
<feature type="compositionally biased region" description="Basic and acidic residues" evidence="1">
    <location>
        <begin position="26"/>
        <end position="43"/>
    </location>
</feature>
<feature type="region of interest" description="Disordered" evidence="1">
    <location>
        <begin position="1"/>
        <end position="63"/>
    </location>
</feature>
<gene>
    <name evidence="2" type="ORF">GCM10010345_11380</name>
</gene>
<evidence type="ECO:0008006" key="4">
    <source>
        <dbReference type="Google" id="ProtNLM"/>
    </source>
</evidence>
<feature type="compositionally biased region" description="Acidic residues" evidence="1">
    <location>
        <begin position="47"/>
        <end position="59"/>
    </location>
</feature>
<comment type="caution">
    <text evidence="2">The sequence shown here is derived from an EMBL/GenBank/DDBJ whole genome shotgun (WGS) entry which is preliminary data.</text>
</comment>
<dbReference type="RefSeq" id="WP_189882855.1">
    <property type="nucleotide sequence ID" value="NZ_BMVN01000003.1"/>
</dbReference>
<feature type="compositionally biased region" description="Basic and acidic residues" evidence="1">
    <location>
        <begin position="196"/>
        <end position="210"/>
    </location>
</feature>
<evidence type="ECO:0000313" key="2">
    <source>
        <dbReference type="EMBL" id="GHA08752.1"/>
    </source>
</evidence>
<feature type="compositionally biased region" description="Basic and acidic residues" evidence="1">
    <location>
        <begin position="331"/>
        <end position="361"/>
    </location>
</feature>
<organism evidence="2 3">
    <name type="scientific">Streptomyces canarius</name>
    <dbReference type="NCBI Taxonomy" id="285453"/>
    <lineage>
        <taxon>Bacteria</taxon>
        <taxon>Bacillati</taxon>
        <taxon>Actinomycetota</taxon>
        <taxon>Actinomycetes</taxon>
        <taxon>Kitasatosporales</taxon>
        <taxon>Streptomycetaceae</taxon>
        <taxon>Streptomyces</taxon>
    </lineage>
</organism>
<accession>A0ABQ3CG20</accession>
<dbReference type="Proteomes" id="UP000653644">
    <property type="component" value="Unassembled WGS sequence"/>
</dbReference>
<name>A0ABQ3CG20_9ACTN</name>
<proteinExistence type="predicted"/>
<evidence type="ECO:0000256" key="1">
    <source>
        <dbReference type="SAM" id="MobiDB-lite"/>
    </source>
</evidence>
<sequence length="399" mass="42641">MTTRTQAPGPDGETAQLTAGLTADHAPAHTPREPEPAREHEPPADPEPVDDFDPDDEPEPGERPARLRALAMPDLRPYADPKAVAGVARQGIAASRKPAASVARRTAAGIAAVARWFWAGTRTLVGLLYGWLNGSYGEKWSIPARLGGVVLVLLVAVHTVQQFGTLALTGMAWAWVQAAVMTGRGLFDRLLGKAKPEQPKPAEKAPEKGQDTAPVSRRKGLVRLLRRTPSKAPAEAPAETADQAPAEPPLTALIRELTGDDNGVHLATLRPAMRERLPGLAEADDKQLRKVLIDASFDPSRTFRARGVAGRAGIHRDQLPPPPSPGSGQEHSPEAESRPKSAADLWKSPEAESAESGRRGVETPPDGWTAEDAARGYRLVNDASRGPTAWVMERLEDAG</sequence>
<feature type="region of interest" description="Disordered" evidence="1">
    <location>
        <begin position="311"/>
        <end position="388"/>
    </location>
</feature>
<reference evidence="3" key="1">
    <citation type="journal article" date="2019" name="Int. J. Syst. Evol. Microbiol.">
        <title>The Global Catalogue of Microorganisms (GCM) 10K type strain sequencing project: providing services to taxonomists for standard genome sequencing and annotation.</title>
        <authorList>
            <consortium name="The Broad Institute Genomics Platform"/>
            <consortium name="The Broad Institute Genome Sequencing Center for Infectious Disease"/>
            <person name="Wu L."/>
            <person name="Ma J."/>
        </authorList>
    </citation>
    <scope>NUCLEOTIDE SEQUENCE [LARGE SCALE GENOMIC DNA]</scope>
    <source>
        <strain evidence="3">JCM 4733</strain>
    </source>
</reference>
<protein>
    <recommendedName>
        <fullName evidence="4">Aromatic ring-opening dioxygenase LigA</fullName>
    </recommendedName>
</protein>
<keyword evidence="3" id="KW-1185">Reference proteome</keyword>
<feature type="compositionally biased region" description="Basic residues" evidence="1">
    <location>
        <begin position="216"/>
        <end position="229"/>
    </location>
</feature>
<feature type="region of interest" description="Disordered" evidence="1">
    <location>
        <begin position="196"/>
        <end position="248"/>
    </location>
</feature>